<gene>
    <name evidence="2" type="ORF">J4Q44_G00352910</name>
</gene>
<evidence type="ECO:0000256" key="1">
    <source>
        <dbReference type="SAM" id="MobiDB-lite"/>
    </source>
</evidence>
<feature type="region of interest" description="Disordered" evidence="1">
    <location>
        <begin position="40"/>
        <end position="66"/>
    </location>
</feature>
<dbReference type="EMBL" id="JAGTTL010000035">
    <property type="protein sequence ID" value="KAK6294461.1"/>
    <property type="molecule type" value="Genomic_DNA"/>
</dbReference>
<dbReference type="AlphaFoldDB" id="A0AAN8KXK4"/>
<evidence type="ECO:0000313" key="2">
    <source>
        <dbReference type="EMBL" id="KAK6294461.1"/>
    </source>
</evidence>
<sequence length="66" mass="7156">MTTVPMTTRPPPGDCVCQTVLMIIERLEWASVRVWPQEVVNSSENRGCQGPEHDSGGGDTVPCNVS</sequence>
<organism evidence="2 3">
    <name type="scientific">Coregonus suidteri</name>
    <dbReference type="NCBI Taxonomy" id="861788"/>
    <lineage>
        <taxon>Eukaryota</taxon>
        <taxon>Metazoa</taxon>
        <taxon>Chordata</taxon>
        <taxon>Craniata</taxon>
        <taxon>Vertebrata</taxon>
        <taxon>Euteleostomi</taxon>
        <taxon>Actinopterygii</taxon>
        <taxon>Neopterygii</taxon>
        <taxon>Teleostei</taxon>
        <taxon>Protacanthopterygii</taxon>
        <taxon>Salmoniformes</taxon>
        <taxon>Salmonidae</taxon>
        <taxon>Coregoninae</taxon>
        <taxon>Coregonus</taxon>
    </lineage>
</organism>
<dbReference type="Proteomes" id="UP001356427">
    <property type="component" value="Unassembled WGS sequence"/>
</dbReference>
<keyword evidence="3" id="KW-1185">Reference proteome</keyword>
<accession>A0AAN8KXK4</accession>
<protein>
    <submittedName>
        <fullName evidence="2">Uncharacterized protein</fullName>
    </submittedName>
</protein>
<name>A0AAN8KXK4_9TELE</name>
<proteinExistence type="predicted"/>
<comment type="caution">
    <text evidence="2">The sequence shown here is derived from an EMBL/GenBank/DDBJ whole genome shotgun (WGS) entry which is preliminary data.</text>
</comment>
<reference evidence="2 3" key="1">
    <citation type="submission" date="2021-04" db="EMBL/GenBank/DDBJ databases">
        <authorList>
            <person name="De Guttry C."/>
            <person name="Zahm M."/>
            <person name="Klopp C."/>
            <person name="Cabau C."/>
            <person name="Louis A."/>
            <person name="Berthelot C."/>
            <person name="Parey E."/>
            <person name="Roest Crollius H."/>
            <person name="Montfort J."/>
            <person name="Robinson-Rechavi M."/>
            <person name="Bucao C."/>
            <person name="Bouchez O."/>
            <person name="Gislard M."/>
            <person name="Lluch J."/>
            <person name="Milhes M."/>
            <person name="Lampietro C."/>
            <person name="Lopez Roques C."/>
            <person name="Donnadieu C."/>
            <person name="Braasch I."/>
            <person name="Desvignes T."/>
            <person name="Postlethwait J."/>
            <person name="Bobe J."/>
            <person name="Wedekind C."/>
            <person name="Guiguen Y."/>
        </authorList>
    </citation>
    <scope>NUCLEOTIDE SEQUENCE [LARGE SCALE GENOMIC DNA]</scope>
    <source>
        <strain evidence="2">Cs_M1</strain>
        <tissue evidence="2">Blood</tissue>
    </source>
</reference>
<evidence type="ECO:0000313" key="3">
    <source>
        <dbReference type="Proteomes" id="UP001356427"/>
    </source>
</evidence>